<dbReference type="SUPFAM" id="SSF52467">
    <property type="entry name" value="DHS-like NAD/FAD-binding domain"/>
    <property type="match status" value="1"/>
</dbReference>
<feature type="compositionally biased region" description="Polar residues" evidence="11">
    <location>
        <begin position="679"/>
        <end position="693"/>
    </location>
</feature>
<feature type="region of interest" description="Disordered" evidence="11">
    <location>
        <begin position="390"/>
        <end position="448"/>
    </location>
</feature>
<keyword evidence="13" id="KW-1185">Reference proteome</keyword>
<evidence type="ECO:0000256" key="7">
    <source>
        <dbReference type="ARBA" id="ARBA00038170"/>
    </source>
</evidence>
<evidence type="ECO:0000256" key="9">
    <source>
        <dbReference type="ARBA" id="ARBA00043038"/>
    </source>
</evidence>
<organism evidence="13 14">
    <name type="scientific">Aplysia californica</name>
    <name type="common">California sea hare</name>
    <dbReference type="NCBI Taxonomy" id="6500"/>
    <lineage>
        <taxon>Eukaryota</taxon>
        <taxon>Metazoa</taxon>
        <taxon>Spiralia</taxon>
        <taxon>Lophotrochozoa</taxon>
        <taxon>Mollusca</taxon>
        <taxon>Gastropoda</taxon>
        <taxon>Heterobranchia</taxon>
        <taxon>Euthyneura</taxon>
        <taxon>Tectipleura</taxon>
        <taxon>Aplysiida</taxon>
        <taxon>Aplysioidea</taxon>
        <taxon>Aplysiidae</taxon>
        <taxon>Aplysia</taxon>
    </lineage>
</organism>
<dbReference type="Pfam" id="PF02146">
    <property type="entry name" value="SIR2"/>
    <property type="match status" value="1"/>
</dbReference>
<evidence type="ECO:0000256" key="8">
    <source>
        <dbReference type="ARBA" id="ARBA00041832"/>
    </source>
</evidence>
<dbReference type="InterPro" id="IPR050134">
    <property type="entry name" value="NAD-dep_sirtuin_deacylases"/>
</dbReference>
<keyword evidence="3" id="KW-0808">Transferase</keyword>
<dbReference type="PANTHER" id="PTHR11085:SF1">
    <property type="entry name" value="NAD-DEPENDENT PROTEIN DEACETYLASE SIRTUIN-7"/>
    <property type="match status" value="1"/>
</dbReference>
<feature type="binding site" evidence="10">
    <location>
        <position position="208"/>
    </location>
    <ligand>
        <name>Zn(2+)</name>
        <dbReference type="ChEBI" id="CHEBI:29105"/>
    </ligand>
</feature>
<feature type="region of interest" description="Disordered" evidence="11">
    <location>
        <begin position="1274"/>
        <end position="1300"/>
    </location>
</feature>
<keyword evidence="2" id="KW-0597">Phosphoprotein</keyword>
<evidence type="ECO:0000256" key="5">
    <source>
        <dbReference type="ARBA" id="ARBA00022833"/>
    </source>
</evidence>
<dbReference type="PANTHER" id="PTHR11085">
    <property type="entry name" value="NAD-DEPENDENT PROTEIN DEACYLASE SIRTUIN-5, MITOCHONDRIAL-RELATED"/>
    <property type="match status" value="1"/>
</dbReference>
<keyword evidence="4 10" id="KW-0479">Metal-binding</keyword>
<proteinExistence type="inferred from homology"/>
<dbReference type="InterPro" id="IPR029035">
    <property type="entry name" value="DHS-like_NAD/FAD-binding_dom"/>
</dbReference>
<dbReference type="RefSeq" id="XP_005091058.1">
    <property type="nucleotide sequence ID" value="XM_005091001.3"/>
</dbReference>
<reference evidence="14" key="1">
    <citation type="submission" date="2025-08" db="UniProtKB">
        <authorList>
            <consortium name="RefSeq"/>
        </authorList>
    </citation>
    <scope>IDENTIFICATION</scope>
</reference>
<comment type="similarity">
    <text evidence="7">Belongs to the sirtuin family. Class IV subfamily.</text>
</comment>
<keyword evidence="6" id="KW-0520">NAD</keyword>
<feature type="active site" description="Proton acceptor" evidence="10">
    <location>
        <position position="197"/>
    </location>
</feature>
<dbReference type="InterPro" id="IPR003000">
    <property type="entry name" value="Sirtuin"/>
</dbReference>
<gene>
    <name evidence="14" type="primary">LOC101863234</name>
</gene>
<evidence type="ECO:0000313" key="14">
    <source>
        <dbReference type="RefSeq" id="XP_005091058.1"/>
    </source>
</evidence>
<dbReference type="InterPro" id="IPR026590">
    <property type="entry name" value="Ssirtuin_cat_dom"/>
</dbReference>
<name>A0ABM0JDA3_APLCA</name>
<evidence type="ECO:0000256" key="4">
    <source>
        <dbReference type="ARBA" id="ARBA00022723"/>
    </source>
</evidence>
<evidence type="ECO:0000256" key="1">
    <source>
        <dbReference type="ARBA" id="ARBA00001947"/>
    </source>
</evidence>
<comment type="cofactor">
    <cofactor evidence="1">
        <name>Zn(2+)</name>
        <dbReference type="ChEBI" id="CHEBI:29105"/>
    </cofactor>
</comment>
<keyword evidence="5 10" id="KW-0862">Zinc</keyword>
<feature type="compositionally biased region" description="Basic and acidic residues" evidence="11">
    <location>
        <begin position="31"/>
        <end position="60"/>
    </location>
</feature>
<evidence type="ECO:0000256" key="6">
    <source>
        <dbReference type="ARBA" id="ARBA00023027"/>
    </source>
</evidence>
<feature type="binding site" evidence="10">
    <location>
        <position position="235"/>
    </location>
    <ligand>
        <name>Zn(2+)</name>
        <dbReference type="ChEBI" id="CHEBI:29105"/>
    </ligand>
</feature>
<dbReference type="Proteomes" id="UP000694888">
    <property type="component" value="Unplaced"/>
</dbReference>
<feature type="region of interest" description="Disordered" evidence="11">
    <location>
        <begin position="1"/>
        <end position="60"/>
    </location>
</feature>
<feature type="compositionally biased region" description="Low complexity" evidence="11">
    <location>
        <begin position="1"/>
        <end position="11"/>
    </location>
</feature>
<dbReference type="GeneID" id="101863234"/>
<evidence type="ECO:0000256" key="3">
    <source>
        <dbReference type="ARBA" id="ARBA00022679"/>
    </source>
</evidence>
<evidence type="ECO:0000259" key="12">
    <source>
        <dbReference type="PROSITE" id="PS50305"/>
    </source>
</evidence>
<feature type="compositionally biased region" description="Acidic residues" evidence="11">
    <location>
        <begin position="418"/>
        <end position="428"/>
    </location>
</feature>
<accession>A0ABM0JDA3</accession>
<dbReference type="PROSITE" id="PS50305">
    <property type="entry name" value="SIRTUIN"/>
    <property type="match status" value="1"/>
</dbReference>
<evidence type="ECO:0000256" key="2">
    <source>
        <dbReference type="ARBA" id="ARBA00022553"/>
    </source>
</evidence>
<evidence type="ECO:0000256" key="10">
    <source>
        <dbReference type="PROSITE-ProRule" id="PRU00236"/>
    </source>
</evidence>
<feature type="compositionally biased region" description="Polar residues" evidence="11">
    <location>
        <begin position="1121"/>
        <end position="1130"/>
    </location>
</feature>
<dbReference type="Gene3D" id="3.40.50.1220">
    <property type="entry name" value="TPP-binding domain"/>
    <property type="match status" value="1"/>
</dbReference>
<feature type="binding site" evidence="10">
    <location>
        <position position="238"/>
    </location>
    <ligand>
        <name>Zn(2+)</name>
        <dbReference type="ChEBI" id="CHEBI:29105"/>
    </ligand>
</feature>
<feature type="compositionally biased region" description="Pro residues" evidence="11">
    <location>
        <begin position="392"/>
        <end position="403"/>
    </location>
</feature>
<feature type="region of interest" description="Disordered" evidence="11">
    <location>
        <begin position="878"/>
        <end position="908"/>
    </location>
</feature>
<dbReference type="Gene3D" id="2.20.28.200">
    <property type="match status" value="1"/>
</dbReference>
<protein>
    <recommendedName>
        <fullName evidence="9">Regulatory protein SIR2 homolog 7</fullName>
    </recommendedName>
    <alternativeName>
        <fullName evidence="8">SIR2-like protein 7</fullName>
    </alternativeName>
</protein>
<evidence type="ECO:0000313" key="13">
    <source>
        <dbReference type="Proteomes" id="UP000694888"/>
    </source>
</evidence>
<feature type="domain" description="Deacetylase sirtuin-type" evidence="12">
    <location>
        <begin position="92"/>
        <end position="339"/>
    </location>
</feature>
<feature type="region of interest" description="Disordered" evidence="11">
    <location>
        <begin position="673"/>
        <end position="693"/>
    </location>
</feature>
<evidence type="ECO:0000256" key="11">
    <source>
        <dbReference type="SAM" id="MobiDB-lite"/>
    </source>
</evidence>
<feature type="binding site" evidence="10">
    <location>
        <position position="205"/>
    </location>
    <ligand>
        <name>Zn(2+)</name>
        <dbReference type="ChEBI" id="CHEBI:29105"/>
    </ligand>
</feature>
<feature type="region of interest" description="Disordered" evidence="11">
    <location>
        <begin position="1121"/>
        <end position="1155"/>
    </location>
</feature>
<sequence>MADASSPYSSPCRRRSIRKASQNSYVVRRNAQREKKDKLKKVSEILKKPEHERTAADAEIVKGNPDIVKKSQSNAKRLQANKDRLLETEDEPEVLTSKCEQLAELIKSSGRIVVYTGAGISTAASIPDYRGPNGVWTLLKKGHELSPQDLSDAEPTSTHMSITKLFRMGKVKHVVSQNCDGLHIRSGYPRYALSEVHGNMYVEICYNCAPHKEYIRLFDVTERTGVRRHSTGRKCRTCNFALVDTIVHFGEKGKIRSPYRWKEAVRAAKNADLILCLGSSLKVLRRYACLWCMDMKPQNRPRLVIVNLQWTPKDDVATLKINGRCDEVMMKVMDLLEYPVLEYQRDQDPIYKLYTPLRAIELKTTSKKILTPPPHLNKSRVRTLKPVVKPAQIPPEPSSPPPQKGKKNQGLEGCPGDELSDTGDDVSEKEETVSQTTPDTHMDTEDKDVKVESPCEHLGVESSSGGIQSEKNFGGSRKAESVCEDLKCEPGDDMMKTEVTDDDILLKNSLDGKDHVLPGECKVKTGNSDPFMSVDSADRQLCSGRSTAASISFDTMAVDSVPDFGKGQSEVKTESTVLNCCQGTANECQGQKVKNEIINSCHTELEGNKRASLVGDLPSDNLSGSVDVDKSGTTLFVDGISGQAGNVNETGGSESCHVGEEWTSLKQLAESVMVESWESDSPANSTQEGSPTPTTVIINLDELIERQGLDKGAVGSGAAVLSVPMETTVDLTLPPGLDVVLCNTLALPDKSGNCLPKAERSKGCSSPYRQHLHDASVISPTGPLVSGHLNQTTVPAGDNLSVWDKKLGWSQQSETVAYRDLPVANVNGVCKVNLSDSKIDLSDSTENVSGSTTCINLNHLSFSDASLDIPEVPVGGSGLSPPFASSPVPLPQTLSSKHSRPVVPTNNNLIKEDARKKHTTSQMSGLPAFGLTFGKVKNVSLDHSYTQSLMRSKGVGGSYVKCDNLSGAVRNKSMRDGGRDLMSCPLAKNERKRPIVSSTIAASHVPATVSPFDRSHSIVSHPPNSADFSPLQRLQSVIFPDAATPSVARDTYGLHHLVTSQASLSKLPSTVTVSVPACVLNMDEMEVVYSPPRGTSVLQHSQTDVPVGDCVGVHRSLNSGSLDHNIQSRHPTTDVHPSKCVGSIAPEPLSPRSENTLGDWKKLPETCGKLAAVEGKPCAPSSLANHKPCLPNNHSVDSQEILSISTKCVEVLPSSDYIGEPGGDIAPALLCKEVEMEDSEKKVVDKEKLQKCHPGVKRQGHKKLKTAPGKLRENHLQTAKSKKAHKTSGAGSEADKRKKVVSHSVPGWFGKGLAIKRKRKC</sequence>